<dbReference type="EMBL" id="REGN01001647">
    <property type="protein sequence ID" value="RNA33382.1"/>
    <property type="molecule type" value="Genomic_DNA"/>
</dbReference>
<keyword evidence="3" id="KW-1185">Reference proteome</keyword>
<keyword evidence="1" id="KW-0677">Repeat</keyword>
<dbReference type="InterPro" id="IPR011989">
    <property type="entry name" value="ARM-like"/>
</dbReference>
<dbReference type="SMART" id="SM00185">
    <property type="entry name" value="ARM"/>
    <property type="match status" value="4"/>
</dbReference>
<proteinExistence type="predicted"/>
<dbReference type="PANTHER" id="PTHR22895">
    <property type="entry name" value="ARMADILLO REPEAT-CONTAINING PROTEIN 6"/>
    <property type="match status" value="1"/>
</dbReference>
<evidence type="ECO:0000313" key="2">
    <source>
        <dbReference type="EMBL" id="RNA33382.1"/>
    </source>
</evidence>
<name>A0A3M7SC81_BRAPC</name>
<gene>
    <name evidence="2" type="ORF">BpHYR1_045178</name>
</gene>
<dbReference type="Proteomes" id="UP000276133">
    <property type="component" value="Unassembled WGS sequence"/>
</dbReference>
<dbReference type="PANTHER" id="PTHR22895:SF0">
    <property type="entry name" value="ARMADILLO REPEAT-CONTAINING PROTEIN 6"/>
    <property type="match status" value="1"/>
</dbReference>
<evidence type="ECO:0000256" key="1">
    <source>
        <dbReference type="ARBA" id="ARBA00022737"/>
    </source>
</evidence>
<dbReference type="OrthoDB" id="449062at2759"/>
<dbReference type="STRING" id="10195.A0A3M7SC81"/>
<organism evidence="2 3">
    <name type="scientific">Brachionus plicatilis</name>
    <name type="common">Marine rotifer</name>
    <name type="synonym">Brachionus muelleri</name>
    <dbReference type="NCBI Taxonomy" id="10195"/>
    <lineage>
        <taxon>Eukaryota</taxon>
        <taxon>Metazoa</taxon>
        <taxon>Spiralia</taxon>
        <taxon>Gnathifera</taxon>
        <taxon>Rotifera</taxon>
        <taxon>Eurotatoria</taxon>
        <taxon>Monogononta</taxon>
        <taxon>Pseudotrocha</taxon>
        <taxon>Ploima</taxon>
        <taxon>Brachionidae</taxon>
        <taxon>Brachionus</taxon>
    </lineage>
</organism>
<dbReference type="InterPro" id="IPR016024">
    <property type="entry name" value="ARM-type_fold"/>
</dbReference>
<dbReference type="Gene3D" id="1.25.10.10">
    <property type="entry name" value="Leucine-rich Repeat Variant"/>
    <property type="match status" value="1"/>
</dbReference>
<dbReference type="SUPFAM" id="SSF48371">
    <property type="entry name" value="ARM repeat"/>
    <property type="match status" value="1"/>
</dbReference>
<dbReference type="InterPro" id="IPR000225">
    <property type="entry name" value="Armadillo"/>
</dbReference>
<reference evidence="2 3" key="1">
    <citation type="journal article" date="2018" name="Sci. Rep.">
        <title>Genomic signatures of local adaptation to the degree of environmental predictability in rotifers.</title>
        <authorList>
            <person name="Franch-Gras L."/>
            <person name="Hahn C."/>
            <person name="Garcia-Roger E.M."/>
            <person name="Carmona M.J."/>
            <person name="Serra M."/>
            <person name="Gomez A."/>
        </authorList>
    </citation>
    <scope>NUCLEOTIDE SEQUENCE [LARGE SCALE GENOMIC DNA]</scope>
    <source>
        <strain evidence="2">HYR1</strain>
    </source>
</reference>
<evidence type="ECO:0000313" key="3">
    <source>
        <dbReference type="Proteomes" id="UP000276133"/>
    </source>
</evidence>
<sequence length="480" mass="54516">MKVDAGKKVSQEYFDQIVEENMTDFEMSEDEAIQDAVNQLKSQNCDLSTLCTHPLHQRQDLVDSLLKTSSILSSSNLTPSQSHTVQAYLLTIKEKFDKDISFRCFATRIKSEPSVVETFTRFLNHMDLNTCDKKLVDSLLHTFRSYITQQSDVLTKEHLKLLINLTDEKSLGSEPSLLSGLLRLINAACQMNESNRQTFVENGLCENLMQLFSNQKKSNQIICDTCQLIRSLLLDDDMRVEFGHSHEHAKFIASRLNGLDVLLEAGLSKENELSEDTLASIMLTLSRLAVRNEFCQEICDKGGLELVLKCVHEKYLKNMALLKSALSLLKSICNNDQVRREATKMNAVELVKQVLHKYMSNVQICDMACAALSSLLLRNVEGSQKLYDCQAHQILVNLLSLHNSKPKLIKNCCLALRNSISRNRELGDKLLELRIEEILRPVLNQNDQVCYHEVKSVLRDLGCQVELKELWIGSGKNLDY</sequence>
<dbReference type="GO" id="GO:0002244">
    <property type="term" value="P:hematopoietic progenitor cell differentiation"/>
    <property type="evidence" value="ECO:0007669"/>
    <property type="project" value="TreeGrafter"/>
</dbReference>
<comment type="caution">
    <text evidence="2">The sequence shown here is derived from an EMBL/GenBank/DDBJ whole genome shotgun (WGS) entry which is preliminary data.</text>
</comment>
<dbReference type="AlphaFoldDB" id="A0A3M7SC81"/>
<accession>A0A3M7SC81</accession>
<protein>
    <submittedName>
        <fullName evidence="2">Armadillo repeat-containing 6-like</fullName>
    </submittedName>
</protein>